<dbReference type="PANTHER" id="PTHR40076">
    <property type="entry name" value="MEMBRANE PROTEIN-RELATED"/>
    <property type="match status" value="1"/>
</dbReference>
<gene>
    <name evidence="2" type="ORF">C6Y40_11645</name>
</gene>
<reference evidence="3" key="1">
    <citation type="journal article" date="2020" name="Int. J. Syst. Evol. Microbiol.">
        <title>Alteromonas alba sp. nov., a marine bacterium isolated from the seawater of the West Pacific Ocean.</title>
        <authorList>
            <person name="Sun C."/>
            <person name="Wu Y.-H."/>
            <person name="Xamxidin M."/>
            <person name="Cheng H."/>
            <person name="Xu X.-W."/>
        </authorList>
    </citation>
    <scope>NUCLEOTIDE SEQUENCE [LARGE SCALE GENOMIC DNA]</scope>
    <source>
        <strain evidence="3">190</strain>
    </source>
</reference>
<protein>
    <recommendedName>
        <fullName evidence="4">Stress protein</fullName>
    </recommendedName>
</protein>
<feature type="transmembrane region" description="Helical" evidence="1">
    <location>
        <begin position="86"/>
        <end position="108"/>
    </location>
</feature>
<evidence type="ECO:0008006" key="4">
    <source>
        <dbReference type="Google" id="ProtNLM"/>
    </source>
</evidence>
<feature type="transmembrane region" description="Helical" evidence="1">
    <location>
        <begin position="144"/>
        <end position="164"/>
    </location>
</feature>
<dbReference type="OrthoDB" id="5915045at2"/>
<dbReference type="AlphaFoldDB" id="A0A2S9VAA1"/>
<feature type="transmembrane region" description="Helical" evidence="1">
    <location>
        <begin position="120"/>
        <end position="138"/>
    </location>
</feature>
<accession>A0A2S9VAA1</accession>
<dbReference type="InterPro" id="IPR010380">
    <property type="entry name" value="DUF975"/>
</dbReference>
<dbReference type="EMBL" id="PVNP01000118">
    <property type="protein sequence ID" value="PRO73380.1"/>
    <property type="molecule type" value="Genomic_DNA"/>
</dbReference>
<evidence type="ECO:0000313" key="2">
    <source>
        <dbReference type="EMBL" id="PRO73380.1"/>
    </source>
</evidence>
<evidence type="ECO:0000313" key="3">
    <source>
        <dbReference type="Proteomes" id="UP000238949"/>
    </source>
</evidence>
<dbReference type="Proteomes" id="UP000238949">
    <property type="component" value="Unassembled WGS sequence"/>
</dbReference>
<feature type="transmembrane region" description="Helical" evidence="1">
    <location>
        <begin position="185"/>
        <end position="213"/>
    </location>
</feature>
<feature type="transmembrane region" description="Helical" evidence="1">
    <location>
        <begin position="43"/>
        <end position="66"/>
    </location>
</feature>
<sequence length="249" mass="27500">MTDNNQPPANSSALERALAGEYQFNIRQLFAEAQSLYKQHLGLLLKATGLLMAIGLGAMVIMINLLALDMTSVESMQSGNAGLLDIAMLVLMTPMIVGFRMLGIKLVSHKAASINELFQYFSYILVLVTANLLISLVMQVGLNLLILPGLYVYLVTQFTVVLLVEKRLGLMQSIILSARVTNRYLLPFTLLLLAFIMMFVLVLFTMGLAILWVGPVYSLVMGRLYVDLFGLDDAPQQIHPTKEDSILDA</sequence>
<keyword evidence="1" id="KW-0472">Membrane</keyword>
<dbReference type="RefSeq" id="WP_105934737.1">
    <property type="nucleotide sequence ID" value="NZ_PVNP01000118.1"/>
</dbReference>
<keyword evidence="1" id="KW-0812">Transmembrane</keyword>
<organism evidence="2 3">
    <name type="scientific">Alteromonas alba</name>
    <dbReference type="NCBI Taxonomy" id="2079529"/>
    <lineage>
        <taxon>Bacteria</taxon>
        <taxon>Pseudomonadati</taxon>
        <taxon>Pseudomonadota</taxon>
        <taxon>Gammaproteobacteria</taxon>
        <taxon>Alteromonadales</taxon>
        <taxon>Alteromonadaceae</taxon>
        <taxon>Alteromonas/Salinimonas group</taxon>
        <taxon>Alteromonas</taxon>
    </lineage>
</organism>
<evidence type="ECO:0000256" key="1">
    <source>
        <dbReference type="SAM" id="Phobius"/>
    </source>
</evidence>
<comment type="caution">
    <text evidence="2">The sequence shown here is derived from an EMBL/GenBank/DDBJ whole genome shotgun (WGS) entry which is preliminary data.</text>
</comment>
<keyword evidence="1" id="KW-1133">Transmembrane helix</keyword>
<name>A0A2S9VAA1_9ALTE</name>
<dbReference type="PANTHER" id="PTHR40076:SF1">
    <property type="entry name" value="MEMBRANE PROTEIN"/>
    <property type="match status" value="1"/>
</dbReference>
<proteinExistence type="predicted"/>
<keyword evidence="3" id="KW-1185">Reference proteome</keyword>